<dbReference type="InterPro" id="IPR012340">
    <property type="entry name" value="NA-bd_OB-fold"/>
</dbReference>
<dbReference type="Pfam" id="PF08206">
    <property type="entry name" value="OB_RNB"/>
    <property type="match status" value="1"/>
</dbReference>
<dbReference type="Pfam" id="PF00773">
    <property type="entry name" value="RNB"/>
    <property type="match status" value="1"/>
</dbReference>
<dbReference type="EMBL" id="QGDI01000013">
    <property type="protein sequence ID" value="PWJ10555.1"/>
    <property type="molecule type" value="Genomic_DNA"/>
</dbReference>
<evidence type="ECO:0000313" key="10">
    <source>
        <dbReference type="EMBL" id="PWJ10555.1"/>
    </source>
</evidence>
<dbReference type="PROSITE" id="PS01175">
    <property type="entry name" value="RIBONUCLEASE_II"/>
    <property type="match status" value="1"/>
</dbReference>
<evidence type="ECO:0000256" key="8">
    <source>
        <dbReference type="HAMAP-Rule" id="MF_01895"/>
    </source>
</evidence>
<feature type="domain" description="S1 motif" evidence="9">
    <location>
        <begin position="638"/>
        <end position="717"/>
    </location>
</feature>
<keyword evidence="4 8" id="KW-0540">Nuclease</keyword>
<protein>
    <recommendedName>
        <fullName evidence="8">Ribonuclease R</fullName>
        <shortName evidence="8">RNase R</shortName>
        <ecNumber evidence="8">3.1.13.1</ecNumber>
    </recommendedName>
</protein>
<dbReference type="NCBIfam" id="TIGR02063">
    <property type="entry name" value="RNase_R"/>
    <property type="match status" value="1"/>
</dbReference>
<dbReference type="GO" id="GO:0003723">
    <property type="term" value="F:RNA binding"/>
    <property type="evidence" value="ECO:0007669"/>
    <property type="project" value="UniProtKB-UniRule"/>
</dbReference>
<dbReference type="SMART" id="SM00316">
    <property type="entry name" value="S1"/>
    <property type="match status" value="1"/>
</dbReference>
<dbReference type="InterPro" id="IPR011805">
    <property type="entry name" value="RNase_R"/>
</dbReference>
<keyword evidence="5 8" id="KW-0378">Hydrolase</keyword>
<evidence type="ECO:0000256" key="3">
    <source>
        <dbReference type="ARBA" id="ARBA00022490"/>
    </source>
</evidence>
<keyword evidence="7 8" id="KW-0694">RNA-binding</keyword>
<dbReference type="OrthoDB" id="9764149at2"/>
<dbReference type="SUPFAM" id="SSF50249">
    <property type="entry name" value="Nucleic acid-binding proteins"/>
    <property type="match status" value="3"/>
</dbReference>
<dbReference type="Proteomes" id="UP000245720">
    <property type="component" value="Unassembled WGS sequence"/>
</dbReference>
<dbReference type="PROSITE" id="PS50126">
    <property type="entry name" value="S1"/>
    <property type="match status" value="1"/>
</dbReference>
<dbReference type="PANTHER" id="PTHR23355">
    <property type="entry name" value="RIBONUCLEASE"/>
    <property type="match status" value="1"/>
</dbReference>
<comment type="function">
    <text evidence="8">3'-5' exoribonuclease that releases 5'-nucleoside monophosphates and is involved in maturation of structured RNAs.</text>
</comment>
<dbReference type="Pfam" id="PF00575">
    <property type="entry name" value="S1"/>
    <property type="match status" value="1"/>
</dbReference>
<dbReference type="GO" id="GO:0006402">
    <property type="term" value="P:mRNA catabolic process"/>
    <property type="evidence" value="ECO:0007669"/>
    <property type="project" value="TreeGrafter"/>
</dbReference>
<dbReference type="GO" id="GO:0005829">
    <property type="term" value="C:cytosol"/>
    <property type="evidence" value="ECO:0007669"/>
    <property type="project" value="TreeGrafter"/>
</dbReference>
<dbReference type="InterPro" id="IPR003029">
    <property type="entry name" value="S1_domain"/>
</dbReference>
<name>A0A315XUA5_RUMFL</name>
<keyword evidence="6 8" id="KW-0269">Exonuclease</keyword>
<gene>
    <name evidence="8" type="primary">rnr</name>
    <name evidence="10" type="ORF">IE37_02910</name>
</gene>
<evidence type="ECO:0000256" key="2">
    <source>
        <dbReference type="ARBA" id="ARBA00004496"/>
    </source>
</evidence>
<sequence>MSEKKKKQSDKKGSSPVSVESYKNKIVTFLKAYGKKSMPLSELESKCRTKKSGRENFTAAFSELRTEGVVMMKKGMKAALCSRLGVYAGEVTRLSRTFGFAVTDEGVEYFIPGKCMLGAMPHDRVLISPIASRSGEPEGEILDILEFGSSQLTGRIEFEDGKPYLVPDTASRNHIIIVREESIPFENGDKVLAEIVYRGRRHAEHKVKVTLVFGSSEYAASTAASILVTHGAPTAFPEEVLKEARKIAEGGVQEYSFNNREDLRDMTIFTIDGAESKDLDDAVSVEKTKKGYRLGVHIADVSHYVKGNSALDKEALLRGTSIYYADKVIPMLPKELSNGICSLNPNEDRLTLSAFMELDKEGNMLSYRFCKSVIRSRVKGVYSEINRILDGTESEEIAEKYSAVRKNIDLMNELADKLIAKKQLRHAPEIETTESKLLIGEDGICYDVQPRERGKAERIIEEFMLTANEAAAKLAKDKKVPFVYRIHEAPPEAKAEALHELLPKYGFECPHFSEFKPAHAAKILDSARGTDKFEAVNMLVLRSMAKAKYSNEPLGHFGLVLDDYAHFTSPIRRYPDLAIHRIITDILAGYNNEWLSKRYEAFALNASERSSAAEIRAVTIERECEDCYKAEYMKAHLGESFTAKISGVTEFGFYAELPNTVEGLVHIRTLPEGEYDYSEPVSLTEKFSGVSYTLGQTVQVVCAAVNVSDGTIDFVLDDEQEDD</sequence>
<dbReference type="InterPro" id="IPR050180">
    <property type="entry name" value="RNR_Ribonuclease"/>
</dbReference>
<comment type="caution">
    <text evidence="10">The sequence shown here is derived from an EMBL/GenBank/DDBJ whole genome shotgun (WGS) entry which is preliminary data.</text>
</comment>
<dbReference type="PANTHER" id="PTHR23355:SF9">
    <property type="entry name" value="DIS3-LIKE EXONUCLEASE 2"/>
    <property type="match status" value="1"/>
</dbReference>
<dbReference type="Gene3D" id="2.40.50.140">
    <property type="entry name" value="Nucleic acid-binding proteins"/>
    <property type="match status" value="2"/>
</dbReference>
<dbReference type="AlphaFoldDB" id="A0A315XUA5"/>
<comment type="subcellular location">
    <subcellularLocation>
        <location evidence="2 8">Cytoplasm</location>
    </subcellularLocation>
</comment>
<dbReference type="SMART" id="SM00955">
    <property type="entry name" value="RNB"/>
    <property type="match status" value="1"/>
</dbReference>
<evidence type="ECO:0000256" key="7">
    <source>
        <dbReference type="ARBA" id="ARBA00022884"/>
    </source>
</evidence>
<dbReference type="InterPro" id="IPR004476">
    <property type="entry name" value="RNase_II/RNase_R"/>
</dbReference>
<keyword evidence="3 8" id="KW-0963">Cytoplasm</keyword>
<evidence type="ECO:0000256" key="1">
    <source>
        <dbReference type="ARBA" id="ARBA00001849"/>
    </source>
</evidence>
<comment type="similarity">
    <text evidence="8">Belongs to the RNR ribonuclease family. RNase R subfamily.</text>
</comment>
<evidence type="ECO:0000259" key="9">
    <source>
        <dbReference type="PROSITE" id="PS50126"/>
    </source>
</evidence>
<organism evidence="10 11">
    <name type="scientific">Ruminococcus flavefaciens</name>
    <dbReference type="NCBI Taxonomy" id="1265"/>
    <lineage>
        <taxon>Bacteria</taxon>
        <taxon>Bacillati</taxon>
        <taxon>Bacillota</taxon>
        <taxon>Clostridia</taxon>
        <taxon>Eubacteriales</taxon>
        <taxon>Oscillospiraceae</taxon>
        <taxon>Ruminococcus</taxon>
    </lineage>
</organism>
<dbReference type="EC" id="3.1.13.1" evidence="8"/>
<reference evidence="10 11" key="1">
    <citation type="submission" date="2018-05" db="EMBL/GenBank/DDBJ databases">
        <title>The Hungate 1000. A catalogue of reference genomes from the rumen microbiome.</title>
        <authorList>
            <person name="Kelly W."/>
        </authorList>
    </citation>
    <scope>NUCLEOTIDE SEQUENCE [LARGE SCALE GENOMIC DNA]</scope>
    <source>
        <strain evidence="10 11">SAb67</strain>
    </source>
</reference>
<dbReference type="STRING" id="1265.SAMN02910280_2115"/>
<evidence type="ECO:0000313" key="11">
    <source>
        <dbReference type="Proteomes" id="UP000245720"/>
    </source>
</evidence>
<accession>A0A315XUA5</accession>
<dbReference type="InterPro" id="IPR001900">
    <property type="entry name" value="RNase_II/R"/>
</dbReference>
<proteinExistence type="inferred from homology"/>
<dbReference type="HAMAP" id="MF_01895">
    <property type="entry name" value="RNase_R"/>
    <property type="match status" value="1"/>
</dbReference>
<evidence type="ECO:0000256" key="4">
    <source>
        <dbReference type="ARBA" id="ARBA00022722"/>
    </source>
</evidence>
<dbReference type="GO" id="GO:0008859">
    <property type="term" value="F:exoribonuclease II activity"/>
    <property type="evidence" value="ECO:0007669"/>
    <property type="project" value="UniProtKB-UniRule"/>
</dbReference>
<dbReference type="CDD" id="cd04471">
    <property type="entry name" value="S1_RNase_R"/>
    <property type="match status" value="1"/>
</dbReference>
<dbReference type="NCBIfam" id="TIGR00358">
    <property type="entry name" value="3_prime_RNase"/>
    <property type="match status" value="1"/>
</dbReference>
<comment type="catalytic activity">
    <reaction evidence="1 8">
        <text>Exonucleolytic cleavage in the 3'- to 5'-direction to yield nucleoside 5'-phosphates.</text>
        <dbReference type="EC" id="3.1.13.1"/>
    </reaction>
</comment>
<dbReference type="Pfam" id="PF17876">
    <property type="entry name" value="CSD2"/>
    <property type="match status" value="1"/>
</dbReference>
<dbReference type="InterPro" id="IPR013223">
    <property type="entry name" value="RNase_B_OB_dom"/>
</dbReference>
<dbReference type="RefSeq" id="WP_109727612.1">
    <property type="nucleotide sequence ID" value="NZ_QGDI01000013.1"/>
</dbReference>
<dbReference type="InterPro" id="IPR022966">
    <property type="entry name" value="RNase_II/R_CS"/>
</dbReference>
<dbReference type="InterPro" id="IPR040476">
    <property type="entry name" value="CSD2"/>
</dbReference>
<evidence type="ECO:0000256" key="6">
    <source>
        <dbReference type="ARBA" id="ARBA00022839"/>
    </source>
</evidence>
<evidence type="ECO:0000256" key="5">
    <source>
        <dbReference type="ARBA" id="ARBA00022801"/>
    </source>
</evidence>